<dbReference type="Proteomes" id="UP000471364">
    <property type="component" value="Unassembled WGS sequence"/>
</dbReference>
<evidence type="ECO:0000256" key="1">
    <source>
        <dbReference type="SAM" id="Coils"/>
    </source>
</evidence>
<keyword evidence="2" id="KW-1133">Transmembrane helix</keyword>
<evidence type="ECO:0000313" key="3">
    <source>
        <dbReference type="EMBL" id="KAB1111967.1"/>
    </source>
</evidence>
<name>A0ABQ6UFM2_9ACTN</name>
<keyword evidence="2" id="KW-0472">Membrane</keyword>
<feature type="transmembrane region" description="Helical" evidence="2">
    <location>
        <begin position="211"/>
        <end position="233"/>
    </location>
</feature>
<feature type="coiled-coil region" evidence="1">
    <location>
        <begin position="168"/>
        <end position="195"/>
    </location>
</feature>
<dbReference type="EMBL" id="WAAR01000066">
    <property type="protein sequence ID" value="KAB1111967.1"/>
    <property type="molecule type" value="Genomic_DNA"/>
</dbReference>
<keyword evidence="1" id="KW-0175">Coiled coil</keyword>
<organism evidence="3 4">
    <name type="scientific">Micromonospora aurantiaca</name>
    <name type="common">nom. illeg.</name>
    <dbReference type="NCBI Taxonomy" id="47850"/>
    <lineage>
        <taxon>Bacteria</taxon>
        <taxon>Bacillati</taxon>
        <taxon>Actinomycetota</taxon>
        <taxon>Actinomycetes</taxon>
        <taxon>Micromonosporales</taxon>
        <taxon>Micromonosporaceae</taxon>
        <taxon>Micromonospora</taxon>
    </lineage>
</organism>
<gene>
    <name evidence="3" type="ORF">F6X54_15950</name>
</gene>
<proteinExistence type="predicted"/>
<feature type="transmembrane region" description="Helical" evidence="2">
    <location>
        <begin position="239"/>
        <end position="261"/>
    </location>
</feature>
<reference evidence="3 4" key="1">
    <citation type="submission" date="2019-09" db="EMBL/GenBank/DDBJ databases">
        <title>High taxonomic diversity of Micromonospora strains isolated from Medicago sativa nodules in different geographical locations.</title>
        <authorList>
            <person name="Martinez-Hidalgo P."/>
            <person name="Flores-Felix J.D."/>
            <person name="Velazquez E."/>
            <person name="Brau L."/>
            <person name="Trujillo M.E."/>
            <person name="Martinez-Molina E."/>
        </authorList>
    </citation>
    <scope>NUCLEOTIDE SEQUENCE [LARGE SCALE GENOMIC DNA]</scope>
    <source>
        <strain evidence="3 4">ALFB5</strain>
    </source>
</reference>
<sequence length="844" mass="88750">MARSKKLADAYLELRAEDSKLTGDVKVKATKAAKAFGAQLNNALKALSLDPIDVKADPKTALAAIETTRQRLRDMSRDAESVEVRVRTERALTQLDRFAKQLGAVDDTPVEPKVELSPAQRQIDQLQRRLTALGVDPPVTLDADPDAALAAIGKVDERLREVSRTASNVQVRMDVESARADIDRLRQRITALGDESAEGFSARFAARLGPLIGSLPLSGPMVAAVAAGAAIAAPTLAGVIGAAMIGGGAGLGIVGGAAVAVRDQRVKNAGADLGQFILGDLEQRAADFVPVVLDGIDDIRAGWISLGPDISRIFASSRLVDPLVAGAVSGARRLIGGIADAVEEADPVVDAFGASLDRLGDSIGDQFTLLAGDADQAASAVEDLTTSIDNMIRVVGGLVHVGLVVKGWTDQLDVAIDKGRYWIEDNSYLAKSLRDVGVELDLTADGFKKGTAEAEAMRRASIGTADAADFATLKAAGMTDAQIAAADASGTYRIQLDAARAATERAAGQYASTSQSVEEFTRRLDEMNRTLGATYSGNLSVEESNIRLEESIDRATEAAKKNGDGISANIPKQRANREALVGIANAALAAAEDIFAQTKSQELASAATERGRAAFLKTADQMGVNAREARNLANQLFGIPRDVSTKADFQPDNAGVAAWKKTLSGIDRRIFIKAEFDLINNSDVALALRLGRLEDGGPVEGDGPKGKDSTLIYAAPGEHMLTAAEVDRMGGHGAVYAFRRQLMAVGRAAAPTQAGIPGYAGGGAIGASVERAVMPGWMPPRWDGLQQPVVSMEPVVAELRQLRRDTAALTKAVERVAPGVGRALTGATEDALTEARLRGPAWRR</sequence>
<comment type="caution">
    <text evidence="3">The sequence shown here is derived from an EMBL/GenBank/DDBJ whole genome shotgun (WGS) entry which is preliminary data.</text>
</comment>
<evidence type="ECO:0000313" key="4">
    <source>
        <dbReference type="Proteomes" id="UP000471364"/>
    </source>
</evidence>
<keyword evidence="4" id="KW-1185">Reference proteome</keyword>
<evidence type="ECO:0000256" key="2">
    <source>
        <dbReference type="SAM" id="Phobius"/>
    </source>
</evidence>
<dbReference type="RefSeq" id="WP_151013308.1">
    <property type="nucleotide sequence ID" value="NZ_CBDRJA010000012.1"/>
</dbReference>
<accession>A0ABQ6UFM2</accession>
<protein>
    <submittedName>
        <fullName evidence="3">Uncharacterized protein</fullName>
    </submittedName>
</protein>
<keyword evidence="2" id="KW-0812">Transmembrane</keyword>